<gene>
    <name evidence="1" type="ORF">DNX69_07655</name>
</gene>
<organism evidence="1 2">
    <name type="scientific">Rhodopseudomonas palustris</name>
    <dbReference type="NCBI Taxonomy" id="1076"/>
    <lineage>
        <taxon>Bacteria</taxon>
        <taxon>Pseudomonadati</taxon>
        <taxon>Pseudomonadota</taxon>
        <taxon>Alphaproteobacteria</taxon>
        <taxon>Hyphomicrobiales</taxon>
        <taxon>Nitrobacteraceae</taxon>
        <taxon>Rhodopseudomonas</taxon>
    </lineage>
</organism>
<reference evidence="1 2" key="1">
    <citation type="submission" date="2018-06" db="EMBL/GenBank/DDBJ databases">
        <title>Draft Whole-Genome Sequence of the purple photosynthetic bacterium Rhodospeudomonas palustris XCP.</title>
        <authorList>
            <person name="Rayyan A."/>
            <person name="Meyer T.E."/>
            <person name="Kyndt J.A."/>
        </authorList>
    </citation>
    <scope>NUCLEOTIDE SEQUENCE [LARGE SCALE GENOMIC DNA]</scope>
    <source>
        <strain evidence="1 2">XCP</strain>
    </source>
</reference>
<dbReference type="EMBL" id="QKQS01000012">
    <property type="protein sequence ID" value="PZA12757.1"/>
    <property type="molecule type" value="Genomic_DNA"/>
</dbReference>
<dbReference type="AlphaFoldDB" id="A0A323UKM3"/>
<sequence>MSAIDDLLAQRAALVAARASGEFRVLFHSGGTRREVEYRSVAEIEQAIAAIDRDIATLQGRRVTTILPYYNKGL</sequence>
<comment type="caution">
    <text evidence="1">The sequence shown here is derived from an EMBL/GenBank/DDBJ whole genome shotgun (WGS) entry which is preliminary data.</text>
</comment>
<evidence type="ECO:0000313" key="2">
    <source>
        <dbReference type="Proteomes" id="UP000248134"/>
    </source>
</evidence>
<dbReference type="Proteomes" id="UP000248134">
    <property type="component" value="Unassembled WGS sequence"/>
</dbReference>
<protein>
    <submittedName>
        <fullName evidence="1">Uncharacterized protein</fullName>
    </submittedName>
</protein>
<proteinExistence type="predicted"/>
<dbReference type="RefSeq" id="WP_110785413.1">
    <property type="nucleotide sequence ID" value="NZ_QKQS01000012.1"/>
</dbReference>
<accession>A0A323UKM3</accession>
<dbReference type="OrthoDB" id="7581025at2"/>
<name>A0A323UKM3_RHOPL</name>
<dbReference type="NCBIfam" id="NF047331">
    <property type="entry name" value="phage_HTJ"/>
    <property type="match status" value="1"/>
</dbReference>
<evidence type="ECO:0000313" key="1">
    <source>
        <dbReference type="EMBL" id="PZA12757.1"/>
    </source>
</evidence>